<protein>
    <submittedName>
        <fullName evidence="1">Uncharacterized protein</fullName>
    </submittedName>
</protein>
<name>A0A3D9UP13_9GAMM</name>
<organism evidence="1 2">
    <name type="scientific">Xenorhabdus cabanillasii</name>
    <dbReference type="NCBI Taxonomy" id="351673"/>
    <lineage>
        <taxon>Bacteria</taxon>
        <taxon>Pseudomonadati</taxon>
        <taxon>Pseudomonadota</taxon>
        <taxon>Gammaproteobacteria</taxon>
        <taxon>Enterobacterales</taxon>
        <taxon>Morganellaceae</taxon>
        <taxon>Xenorhabdus</taxon>
    </lineage>
</organism>
<dbReference type="AlphaFoldDB" id="A0A3D9UP13"/>
<dbReference type="EMBL" id="QTUB01000001">
    <property type="protein sequence ID" value="REF27734.1"/>
    <property type="molecule type" value="Genomic_DNA"/>
</dbReference>
<dbReference type="Proteomes" id="UP000256294">
    <property type="component" value="Unassembled WGS sequence"/>
</dbReference>
<evidence type="ECO:0000313" key="2">
    <source>
        <dbReference type="Proteomes" id="UP000256294"/>
    </source>
</evidence>
<sequence>MHPFRTQLIPPYDKAIFLEFTIKITFKKINVNMRIIKNIIILKTSQYYL</sequence>
<evidence type="ECO:0000313" key="1">
    <source>
        <dbReference type="EMBL" id="REF27734.1"/>
    </source>
</evidence>
<keyword evidence="2" id="KW-1185">Reference proteome</keyword>
<proteinExistence type="predicted"/>
<gene>
    <name evidence="1" type="ORF">BDD26_2550</name>
</gene>
<reference evidence="1 2" key="1">
    <citation type="submission" date="2018-08" db="EMBL/GenBank/DDBJ databases">
        <title>Genomic Encyclopedia of Archaeal and Bacterial Type Strains, Phase II (KMG-II): from individual species to whole genera.</title>
        <authorList>
            <person name="Goeker M."/>
        </authorList>
    </citation>
    <scope>NUCLEOTIDE SEQUENCE [LARGE SCALE GENOMIC DNA]</scope>
    <source>
        <strain evidence="1 2">DSM 17905</strain>
    </source>
</reference>
<comment type="caution">
    <text evidence="1">The sequence shown here is derived from an EMBL/GenBank/DDBJ whole genome shotgun (WGS) entry which is preliminary data.</text>
</comment>
<accession>A0A3D9UP13</accession>